<evidence type="ECO:0000313" key="1">
    <source>
        <dbReference type="EMBL" id="CAK9019713.1"/>
    </source>
</evidence>
<gene>
    <name evidence="1" type="ORF">CCMP2556_LOCUS13773</name>
    <name evidence="2" type="ORF">CCMP2556_LOCUS17330</name>
</gene>
<evidence type="ECO:0000313" key="2">
    <source>
        <dbReference type="EMBL" id="CAK9029030.1"/>
    </source>
</evidence>
<reference evidence="2 3" key="1">
    <citation type="submission" date="2024-02" db="EMBL/GenBank/DDBJ databases">
        <authorList>
            <person name="Chen Y."/>
            <person name="Shah S."/>
            <person name="Dougan E. K."/>
            <person name="Thang M."/>
            <person name="Chan C."/>
        </authorList>
    </citation>
    <scope>NUCLEOTIDE SEQUENCE [LARGE SCALE GENOMIC DNA]</scope>
</reference>
<evidence type="ECO:0000313" key="3">
    <source>
        <dbReference type="Proteomes" id="UP001642484"/>
    </source>
</evidence>
<dbReference type="EMBL" id="CAXAMN010009546">
    <property type="protein sequence ID" value="CAK9029030.1"/>
    <property type="molecule type" value="Genomic_DNA"/>
</dbReference>
<protein>
    <submittedName>
        <fullName evidence="2">Uncharacterized protein</fullName>
    </submittedName>
</protein>
<dbReference type="EMBL" id="CAXAMN010006936">
    <property type="protein sequence ID" value="CAK9019713.1"/>
    <property type="molecule type" value="Genomic_DNA"/>
</dbReference>
<sequence>MRKNACEIVFQGQCPSLLAADRDGLCVYDAGQDKIFHVSIGAWEVDHVLGTGTRAFSPEGLPPLSTNLSIVISMALGRDRELAFVCSGDDTVRKYKLPASLRPLAPSCQSSTGPMSATDDVQDALVPLQKDGFQPSCGFNFVPFSGQPAQIFLSERLPHDRNNMCIKWSMLAPPGGLGICLVADPFGSSHRRLVDCHILSPPEWSAETYITTTSKMRQQVDEPKQRQNQPFRNAWETCLGKFRDFVMAFNEKEPAKEDFLGKPFYFQHENRFEAIVEKIYNEEADCIKWQLIELRINGKKRAEALEPITVGVDVPIMLCVFEGTTGALLECTEAPKVIVDSSYIDR</sequence>
<proteinExistence type="predicted"/>
<organism evidence="2 3">
    <name type="scientific">Durusdinium trenchii</name>
    <dbReference type="NCBI Taxonomy" id="1381693"/>
    <lineage>
        <taxon>Eukaryota</taxon>
        <taxon>Sar</taxon>
        <taxon>Alveolata</taxon>
        <taxon>Dinophyceae</taxon>
        <taxon>Suessiales</taxon>
        <taxon>Symbiodiniaceae</taxon>
        <taxon>Durusdinium</taxon>
    </lineage>
</organism>
<accession>A0ABP0KS31</accession>
<comment type="caution">
    <text evidence="2">The sequence shown here is derived from an EMBL/GenBank/DDBJ whole genome shotgun (WGS) entry which is preliminary data.</text>
</comment>
<keyword evidence="3" id="KW-1185">Reference proteome</keyword>
<dbReference type="Proteomes" id="UP001642484">
    <property type="component" value="Unassembled WGS sequence"/>
</dbReference>
<name>A0ABP0KS31_9DINO</name>